<evidence type="ECO:0000313" key="15">
    <source>
        <dbReference type="Proteomes" id="UP001419268"/>
    </source>
</evidence>
<feature type="transmembrane region" description="Helical" evidence="12">
    <location>
        <begin position="361"/>
        <end position="379"/>
    </location>
</feature>
<evidence type="ECO:0000256" key="1">
    <source>
        <dbReference type="ARBA" id="ARBA00004128"/>
    </source>
</evidence>
<dbReference type="GO" id="GO:0009705">
    <property type="term" value="C:plant-type vacuole membrane"/>
    <property type="evidence" value="ECO:0007669"/>
    <property type="project" value="TreeGrafter"/>
</dbReference>
<feature type="transmembrane region" description="Helical" evidence="12">
    <location>
        <begin position="74"/>
        <end position="93"/>
    </location>
</feature>
<comment type="similarity">
    <text evidence="2">Belongs to the Ca(2+):cation antiporter (CaCA) (TC 2.A.19) family. Cation/proton exchanger (CAX) subfamily.</text>
</comment>
<keyword evidence="11 12" id="KW-0472">Membrane</keyword>
<dbReference type="PANTHER" id="PTHR31503:SF1">
    <property type="entry name" value="VACUOLAR CATION_PROTON EXCHANGER 3"/>
    <property type="match status" value="1"/>
</dbReference>
<feature type="transmembrane region" description="Helical" evidence="12">
    <location>
        <begin position="324"/>
        <end position="349"/>
    </location>
</feature>
<evidence type="ECO:0000256" key="2">
    <source>
        <dbReference type="ARBA" id="ARBA00008248"/>
    </source>
</evidence>
<feature type="domain" description="Sodium/calcium exchanger membrane region" evidence="13">
    <location>
        <begin position="260"/>
        <end position="403"/>
    </location>
</feature>
<dbReference type="NCBIfam" id="TIGR00378">
    <property type="entry name" value="cax"/>
    <property type="match status" value="1"/>
</dbReference>
<accession>A0AAP0KW47</accession>
<name>A0AAP0KW47_9MAGN</name>
<keyword evidence="10 12" id="KW-0406">Ion transport</keyword>
<feature type="transmembrane region" description="Helical" evidence="12">
    <location>
        <begin position="180"/>
        <end position="197"/>
    </location>
</feature>
<dbReference type="Gene3D" id="1.20.1420.30">
    <property type="entry name" value="NCX, central ion-binding region"/>
    <property type="match status" value="2"/>
</dbReference>
<keyword evidence="8 12" id="KW-0106">Calcium</keyword>
<feature type="transmembrane region" description="Helical" evidence="12">
    <location>
        <begin position="138"/>
        <end position="160"/>
    </location>
</feature>
<evidence type="ECO:0000256" key="10">
    <source>
        <dbReference type="ARBA" id="ARBA00023065"/>
    </source>
</evidence>
<dbReference type="Proteomes" id="UP001419268">
    <property type="component" value="Unassembled WGS sequence"/>
</dbReference>
<dbReference type="GO" id="GO:0006874">
    <property type="term" value="P:intracellular calcium ion homeostasis"/>
    <property type="evidence" value="ECO:0007669"/>
    <property type="project" value="TreeGrafter"/>
</dbReference>
<keyword evidence="5 12" id="KW-0926">Vacuole</keyword>
<evidence type="ECO:0000256" key="4">
    <source>
        <dbReference type="ARBA" id="ARBA00022449"/>
    </source>
</evidence>
<proteinExistence type="inferred from homology"/>
<dbReference type="InterPro" id="IPR004713">
    <property type="entry name" value="CaH_exchang"/>
</dbReference>
<evidence type="ECO:0000256" key="11">
    <source>
        <dbReference type="ARBA" id="ARBA00023136"/>
    </source>
</evidence>
<keyword evidence="9 12" id="KW-1133">Transmembrane helix</keyword>
<feature type="domain" description="Sodium/calcium exchanger membrane region" evidence="13">
    <location>
        <begin position="73"/>
        <end position="230"/>
    </location>
</feature>
<gene>
    <name evidence="14" type="ORF">Scep_005637</name>
</gene>
<evidence type="ECO:0000256" key="5">
    <source>
        <dbReference type="ARBA" id="ARBA00022554"/>
    </source>
</evidence>
<evidence type="ECO:0000256" key="8">
    <source>
        <dbReference type="ARBA" id="ARBA00022837"/>
    </source>
</evidence>
<comment type="caution">
    <text evidence="14">The sequence shown here is derived from an EMBL/GenBank/DDBJ whole genome shotgun (WGS) entry which is preliminary data.</text>
</comment>
<feature type="transmembrane region" description="Helical" evidence="12">
    <location>
        <begin position="385"/>
        <end position="405"/>
    </location>
</feature>
<evidence type="ECO:0000313" key="14">
    <source>
        <dbReference type="EMBL" id="KAK9159063.1"/>
    </source>
</evidence>
<evidence type="ECO:0000256" key="3">
    <source>
        <dbReference type="ARBA" id="ARBA00022448"/>
    </source>
</evidence>
<dbReference type="AlphaFoldDB" id="A0AAP0KW47"/>
<feature type="transmembrane region" description="Helical" evidence="12">
    <location>
        <begin position="43"/>
        <end position="65"/>
    </location>
</feature>
<keyword evidence="3 12" id="KW-0813">Transport</keyword>
<dbReference type="NCBIfam" id="TIGR00846">
    <property type="entry name" value="caca2"/>
    <property type="match status" value="1"/>
</dbReference>
<evidence type="ECO:0000256" key="9">
    <source>
        <dbReference type="ARBA" id="ARBA00022989"/>
    </source>
</evidence>
<organism evidence="14 15">
    <name type="scientific">Stephania cephalantha</name>
    <dbReference type="NCBI Taxonomy" id="152367"/>
    <lineage>
        <taxon>Eukaryota</taxon>
        <taxon>Viridiplantae</taxon>
        <taxon>Streptophyta</taxon>
        <taxon>Embryophyta</taxon>
        <taxon>Tracheophyta</taxon>
        <taxon>Spermatophyta</taxon>
        <taxon>Magnoliopsida</taxon>
        <taxon>Ranunculales</taxon>
        <taxon>Menispermaceae</taxon>
        <taxon>Menispermoideae</taxon>
        <taxon>Cissampelideae</taxon>
        <taxon>Stephania</taxon>
    </lineage>
</organism>
<feature type="transmembrane region" description="Helical" evidence="12">
    <location>
        <begin position="105"/>
        <end position="126"/>
    </location>
</feature>
<dbReference type="InterPro" id="IPR004798">
    <property type="entry name" value="CAX-like"/>
</dbReference>
<dbReference type="InterPro" id="IPR044880">
    <property type="entry name" value="NCX_ion-bd_dom_sf"/>
</dbReference>
<keyword evidence="7 12" id="KW-0812">Transmembrane</keyword>
<comment type="subcellular location">
    <subcellularLocation>
        <location evidence="1">Vacuole membrane</location>
        <topology evidence="1">Multi-pass membrane protein</topology>
    </subcellularLocation>
</comment>
<dbReference type="Pfam" id="PF01699">
    <property type="entry name" value="Na_Ca_ex"/>
    <property type="match status" value="2"/>
</dbReference>
<evidence type="ECO:0000259" key="13">
    <source>
        <dbReference type="Pfam" id="PF01699"/>
    </source>
</evidence>
<keyword evidence="15" id="KW-1185">Reference proteome</keyword>
<protein>
    <recommendedName>
        <fullName evidence="12">Vacuolar cation/proton exchanger</fullName>
    </recommendedName>
</protein>
<feature type="transmembrane region" description="Helical" evidence="12">
    <location>
        <begin position="260"/>
        <end position="279"/>
    </location>
</feature>
<sequence length="430" mass="46326">MDSNSKGLMTKNDTLPTTVPRKCNLTLGPNGIWRLAKQCLTNIQLVTLGTKLSVLFLVIPVAIIAKHLHFGKPWIFALSLIALTPLAERISFLTEQIALCTGPTVGGLLNASCGNATELIISLLALNAKKLEVVKYSLLGSILSNQLLVLGSSLFCGGIANLRKVQKYDINQVRVNSLLWLLGLLCFALPLMFHNAMSSGSITVDPTLLMSRASGVVMLVAYAAYLFFQLKTHRLPSEEGEGVAEEDEEEEVPVMGCWSAFAWLAGLTALIAMLSDYVVDAIEEASNTWGLSVSFISIILLPIVGNAVEHASAIIFALRNKLDISIGVSLGSATQISMFVIPLNVIVAWMMGIEMDLDLKLLQTAILAFATFITIFTLQDGNSHYMKGFVLMLFYVVIAACFFVVRTPLASNAINVGKLESSPLTGGLGA</sequence>
<dbReference type="GO" id="GO:0015369">
    <property type="term" value="F:calcium:proton antiporter activity"/>
    <property type="evidence" value="ECO:0007669"/>
    <property type="project" value="UniProtKB-UniRule"/>
</dbReference>
<evidence type="ECO:0000256" key="12">
    <source>
        <dbReference type="RuleBase" id="RU365028"/>
    </source>
</evidence>
<reference evidence="14 15" key="1">
    <citation type="submission" date="2024-01" db="EMBL/GenBank/DDBJ databases">
        <title>Genome assemblies of Stephania.</title>
        <authorList>
            <person name="Yang L."/>
        </authorList>
    </citation>
    <scope>NUCLEOTIDE SEQUENCE [LARGE SCALE GENOMIC DNA]</scope>
    <source>
        <strain evidence="14">JXDWG</strain>
        <tissue evidence="14">Leaf</tissue>
    </source>
</reference>
<feature type="transmembrane region" description="Helical" evidence="12">
    <location>
        <begin position="209"/>
        <end position="228"/>
    </location>
</feature>
<feature type="transmembrane region" description="Helical" evidence="12">
    <location>
        <begin position="291"/>
        <end position="318"/>
    </location>
</feature>
<keyword evidence="6 12" id="KW-0109">Calcium transport</keyword>
<keyword evidence="4 12" id="KW-0050">Antiport</keyword>
<dbReference type="InterPro" id="IPR004837">
    <property type="entry name" value="NaCa_Exmemb"/>
</dbReference>
<dbReference type="EMBL" id="JBBNAG010000002">
    <property type="protein sequence ID" value="KAK9159063.1"/>
    <property type="molecule type" value="Genomic_DNA"/>
</dbReference>
<dbReference type="PANTHER" id="PTHR31503">
    <property type="entry name" value="VACUOLAR CALCIUM ION TRANSPORTER"/>
    <property type="match status" value="1"/>
</dbReference>
<evidence type="ECO:0000256" key="6">
    <source>
        <dbReference type="ARBA" id="ARBA00022568"/>
    </source>
</evidence>
<comment type="function">
    <text evidence="12">Vacuolar cation/proton exchanger (CAX). Translocates Ca(2+) and other metal ions into vacuoles using the proton gradient formed by H(+)-ATPase and H(+)-pyrophosphatase.</text>
</comment>
<dbReference type="FunFam" id="1.20.1420.30:FF:000008">
    <property type="entry name" value="Vacuolar cation/proton exchanger"/>
    <property type="match status" value="1"/>
</dbReference>
<evidence type="ECO:0000256" key="7">
    <source>
        <dbReference type="ARBA" id="ARBA00022692"/>
    </source>
</evidence>